<dbReference type="KEGG" id="gtr:GLOTRDRAFT_141251"/>
<dbReference type="GeneID" id="19304728"/>
<sequence length="289" mass="31750">MPGVFGTPSRKRRKRGYDKEEGTTSTVAAQSDLSNAGAPLHAMKRLMAFTKRKKKIMPDESKTSGGWDHAKTAVAVIGALADASVNVPGLKLVFGVAAEIIVMAQSEQSNREDAKEIESIVQKSIQMLVEATTKGGMEEAKDAIQAYASVLEEARDDMKCLKSRKVWRRILSSDADRQKIVRAKERLNTGWQGLQTSLDLHNAAVQARIEKQQARNHDAVMARLKQAVDQGTKIVQLIAKSGGERETDYNIDITGASRRLVPVMLKVYSPLEAKLPRVVMDVHSVVLFG</sequence>
<name>S7RF62_GLOTA</name>
<evidence type="ECO:0000313" key="5">
    <source>
        <dbReference type="Proteomes" id="UP000030669"/>
    </source>
</evidence>
<dbReference type="Proteomes" id="UP000030669">
    <property type="component" value="Unassembled WGS sequence"/>
</dbReference>
<protein>
    <recommendedName>
        <fullName evidence="3">Mixed lineage kinase domain-containing protein</fullName>
    </recommendedName>
</protein>
<dbReference type="HOGENOM" id="CLU_963299_0_0_1"/>
<dbReference type="CDD" id="cd21037">
    <property type="entry name" value="MLKL_NTD"/>
    <property type="match status" value="1"/>
</dbReference>
<dbReference type="EMBL" id="KB469312">
    <property type="protein sequence ID" value="EPQ51139.1"/>
    <property type="molecule type" value="Genomic_DNA"/>
</dbReference>
<dbReference type="GO" id="GO:0007166">
    <property type="term" value="P:cell surface receptor signaling pathway"/>
    <property type="evidence" value="ECO:0007669"/>
    <property type="project" value="InterPro"/>
</dbReference>
<dbReference type="RefSeq" id="XP_007870567.1">
    <property type="nucleotide sequence ID" value="XM_007872376.1"/>
</dbReference>
<dbReference type="Pfam" id="PF22215">
    <property type="entry name" value="MLKL_N"/>
    <property type="match status" value="1"/>
</dbReference>
<feature type="coiled-coil region" evidence="1">
    <location>
        <begin position="137"/>
        <end position="164"/>
    </location>
</feature>
<gene>
    <name evidence="4" type="ORF">GLOTRDRAFT_141251</name>
</gene>
<keyword evidence="5" id="KW-1185">Reference proteome</keyword>
<reference evidence="4 5" key="1">
    <citation type="journal article" date="2012" name="Science">
        <title>The Paleozoic origin of enzymatic lignin decomposition reconstructed from 31 fungal genomes.</title>
        <authorList>
            <person name="Floudas D."/>
            <person name="Binder M."/>
            <person name="Riley R."/>
            <person name="Barry K."/>
            <person name="Blanchette R.A."/>
            <person name="Henrissat B."/>
            <person name="Martinez A.T."/>
            <person name="Otillar R."/>
            <person name="Spatafora J.W."/>
            <person name="Yadav J.S."/>
            <person name="Aerts A."/>
            <person name="Benoit I."/>
            <person name="Boyd A."/>
            <person name="Carlson A."/>
            <person name="Copeland A."/>
            <person name="Coutinho P.M."/>
            <person name="de Vries R.P."/>
            <person name="Ferreira P."/>
            <person name="Findley K."/>
            <person name="Foster B."/>
            <person name="Gaskell J."/>
            <person name="Glotzer D."/>
            <person name="Gorecki P."/>
            <person name="Heitman J."/>
            <person name="Hesse C."/>
            <person name="Hori C."/>
            <person name="Igarashi K."/>
            <person name="Jurgens J.A."/>
            <person name="Kallen N."/>
            <person name="Kersten P."/>
            <person name="Kohler A."/>
            <person name="Kuees U."/>
            <person name="Kumar T.K.A."/>
            <person name="Kuo A."/>
            <person name="LaButti K."/>
            <person name="Larrondo L.F."/>
            <person name="Lindquist E."/>
            <person name="Ling A."/>
            <person name="Lombard V."/>
            <person name="Lucas S."/>
            <person name="Lundell T."/>
            <person name="Martin R."/>
            <person name="McLaughlin D.J."/>
            <person name="Morgenstern I."/>
            <person name="Morin E."/>
            <person name="Murat C."/>
            <person name="Nagy L.G."/>
            <person name="Nolan M."/>
            <person name="Ohm R.A."/>
            <person name="Patyshakuliyeva A."/>
            <person name="Rokas A."/>
            <person name="Ruiz-Duenas F.J."/>
            <person name="Sabat G."/>
            <person name="Salamov A."/>
            <person name="Samejima M."/>
            <person name="Schmutz J."/>
            <person name="Slot J.C."/>
            <person name="St John F."/>
            <person name="Stenlid J."/>
            <person name="Sun H."/>
            <person name="Sun S."/>
            <person name="Syed K."/>
            <person name="Tsang A."/>
            <person name="Wiebenga A."/>
            <person name="Young D."/>
            <person name="Pisabarro A."/>
            <person name="Eastwood D.C."/>
            <person name="Martin F."/>
            <person name="Cullen D."/>
            <person name="Grigoriev I.V."/>
            <person name="Hibbett D.S."/>
        </authorList>
    </citation>
    <scope>NUCLEOTIDE SEQUENCE [LARGE SCALE GENOMIC DNA]</scope>
    <source>
        <strain evidence="4 5">ATCC 11539</strain>
    </source>
</reference>
<keyword evidence="1" id="KW-0175">Coiled coil</keyword>
<evidence type="ECO:0000256" key="1">
    <source>
        <dbReference type="SAM" id="Coils"/>
    </source>
</evidence>
<evidence type="ECO:0000259" key="3">
    <source>
        <dbReference type="Pfam" id="PF22215"/>
    </source>
</evidence>
<evidence type="ECO:0000313" key="4">
    <source>
        <dbReference type="EMBL" id="EPQ51139.1"/>
    </source>
</evidence>
<dbReference type="Gene3D" id="1.20.930.20">
    <property type="entry name" value="Adaptor protein Cbl, N-terminal domain"/>
    <property type="match status" value="1"/>
</dbReference>
<accession>S7RF62</accession>
<dbReference type="InterPro" id="IPR036537">
    <property type="entry name" value="Adaptor_Cbl_N_dom_sf"/>
</dbReference>
<organism evidence="4 5">
    <name type="scientific">Gloeophyllum trabeum (strain ATCC 11539 / FP-39264 / Madison 617)</name>
    <name type="common">Brown rot fungus</name>
    <dbReference type="NCBI Taxonomy" id="670483"/>
    <lineage>
        <taxon>Eukaryota</taxon>
        <taxon>Fungi</taxon>
        <taxon>Dikarya</taxon>
        <taxon>Basidiomycota</taxon>
        <taxon>Agaricomycotina</taxon>
        <taxon>Agaricomycetes</taxon>
        <taxon>Gloeophyllales</taxon>
        <taxon>Gloeophyllaceae</taxon>
        <taxon>Gloeophyllum</taxon>
    </lineage>
</organism>
<proteinExistence type="predicted"/>
<feature type="region of interest" description="Disordered" evidence="2">
    <location>
        <begin position="1"/>
        <end position="26"/>
    </location>
</feature>
<dbReference type="AlphaFoldDB" id="S7RF62"/>
<feature type="domain" description="Mixed lineage kinase" evidence="3">
    <location>
        <begin position="121"/>
        <end position="217"/>
    </location>
</feature>
<dbReference type="InterPro" id="IPR054000">
    <property type="entry name" value="MLKL_N"/>
</dbReference>
<dbReference type="InterPro" id="IPR059179">
    <property type="entry name" value="MLKL-like_MCAfunc"/>
</dbReference>
<evidence type="ECO:0000256" key="2">
    <source>
        <dbReference type="SAM" id="MobiDB-lite"/>
    </source>
</evidence>